<evidence type="ECO:0000313" key="16">
    <source>
        <dbReference type="EMBL" id="SPC74443.1"/>
    </source>
</evidence>
<evidence type="ECO:0000256" key="7">
    <source>
        <dbReference type="ARBA" id="ARBA00022777"/>
    </source>
</evidence>
<keyword evidence="2 13" id="KW-0723">Serine/threonine-protein kinase</keyword>
<comment type="similarity">
    <text evidence="13">Belongs to the protein kinase superfamily.</text>
</comment>
<evidence type="ECO:0000256" key="13">
    <source>
        <dbReference type="RuleBase" id="RU000304"/>
    </source>
</evidence>
<gene>
    <name evidence="15" type="ORF">FSB_LOCUS2322</name>
    <name evidence="16" type="ORF">FSB_LOCUS2325</name>
</gene>
<proteinExistence type="inferred from homology"/>
<feature type="binding site" evidence="12">
    <location>
        <position position="52"/>
    </location>
    <ligand>
        <name>ATP</name>
        <dbReference type="ChEBI" id="CHEBI:30616"/>
    </ligand>
</feature>
<keyword evidence="8 12" id="KW-0067">ATP-binding</keyword>
<dbReference type="FunFam" id="1.10.510.10:FF:000146">
    <property type="entry name" value="LRR receptor-like serine/threonine-protein kinase IOS1"/>
    <property type="match status" value="1"/>
</dbReference>
<comment type="subcellular location">
    <subcellularLocation>
        <location evidence="1">Membrane</location>
        <topology evidence="1">Single-pass membrane protein</topology>
    </subcellularLocation>
</comment>
<dbReference type="Gene3D" id="3.30.200.20">
    <property type="entry name" value="Phosphorylase Kinase, domain 1"/>
    <property type="match status" value="1"/>
</dbReference>
<evidence type="ECO:0000256" key="10">
    <source>
        <dbReference type="ARBA" id="ARBA00023136"/>
    </source>
</evidence>
<dbReference type="PROSITE" id="PS00108">
    <property type="entry name" value="PROTEIN_KINASE_ST"/>
    <property type="match status" value="1"/>
</dbReference>
<evidence type="ECO:0000256" key="11">
    <source>
        <dbReference type="ARBA" id="ARBA00023170"/>
    </source>
</evidence>
<dbReference type="EMBL" id="OIVN01000110">
    <property type="protein sequence ID" value="SPC74440.1"/>
    <property type="molecule type" value="Genomic_DNA"/>
</dbReference>
<evidence type="ECO:0000256" key="4">
    <source>
        <dbReference type="ARBA" id="ARBA00022679"/>
    </source>
</evidence>
<protein>
    <recommendedName>
        <fullName evidence="14">Protein kinase domain-containing protein</fullName>
    </recommendedName>
</protein>
<keyword evidence="7" id="KW-0418">Kinase</keyword>
<keyword evidence="4" id="KW-0808">Transferase</keyword>
<evidence type="ECO:0000256" key="3">
    <source>
        <dbReference type="ARBA" id="ARBA00022553"/>
    </source>
</evidence>
<dbReference type="Pfam" id="PF07714">
    <property type="entry name" value="PK_Tyr_Ser-Thr"/>
    <property type="match status" value="1"/>
</dbReference>
<dbReference type="SMART" id="SM00220">
    <property type="entry name" value="S_TKc"/>
    <property type="match status" value="1"/>
</dbReference>
<dbReference type="GO" id="GO:0005524">
    <property type="term" value="F:ATP binding"/>
    <property type="evidence" value="ECO:0007669"/>
    <property type="project" value="UniProtKB-UniRule"/>
</dbReference>
<dbReference type="GO" id="GO:0004674">
    <property type="term" value="F:protein serine/threonine kinase activity"/>
    <property type="evidence" value="ECO:0007669"/>
    <property type="project" value="UniProtKB-KW"/>
</dbReference>
<evidence type="ECO:0000256" key="8">
    <source>
        <dbReference type="ARBA" id="ARBA00022840"/>
    </source>
</evidence>
<keyword evidence="10" id="KW-0472">Membrane</keyword>
<dbReference type="EMBL" id="OIVN01000110">
    <property type="protein sequence ID" value="SPC74443.1"/>
    <property type="molecule type" value="Genomic_DNA"/>
</dbReference>
<evidence type="ECO:0000256" key="5">
    <source>
        <dbReference type="ARBA" id="ARBA00022692"/>
    </source>
</evidence>
<name>A0A2N9EI32_FAGSY</name>
<dbReference type="CDD" id="cd14066">
    <property type="entry name" value="STKc_IRAK"/>
    <property type="match status" value="1"/>
</dbReference>
<dbReference type="FunFam" id="3.30.200.20:FF:000394">
    <property type="entry name" value="Leucine-rich repeat receptor-like protein kinase"/>
    <property type="match status" value="1"/>
</dbReference>
<evidence type="ECO:0000256" key="2">
    <source>
        <dbReference type="ARBA" id="ARBA00022527"/>
    </source>
</evidence>
<evidence type="ECO:0000256" key="1">
    <source>
        <dbReference type="ARBA" id="ARBA00004167"/>
    </source>
</evidence>
<keyword evidence="3" id="KW-0597">Phosphoprotein</keyword>
<dbReference type="PROSITE" id="PS00107">
    <property type="entry name" value="PROTEIN_KINASE_ATP"/>
    <property type="match status" value="1"/>
</dbReference>
<evidence type="ECO:0000259" key="14">
    <source>
        <dbReference type="PROSITE" id="PS50011"/>
    </source>
</evidence>
<dbReference type="InterPro" id="IPR011009">
    <property type="entry name" value="Kinase-like_dom_sf"/>
</dbReference>
<dbReference type="GO" id="GO:0016020">
    <property type="term" value="C:membrane"/>
    <property type="evidence" value="ECO:0007669"/>
    <property type="project" value="UniProtKB-SubCell"/>
</dbReference>
<evidence type="ECO:0000256" key="9">
    <source>
        <dbReference type="ARBA" id="ARBA00022989"/>
    </source>
</evidence>
<dbReference type="InterPro" id="IPR017441">
    <property type="entry name" value="Protein_kinase_ATP_BS"/>
</dbReference>
<reference evidence="16" key="1">
    <citation type="submission" date="2018-02" db="EMBL/GenBank/DDBJ databases">
        <authorList>
            <person name="Cohen D.B."/>
            <person name="Kent A.D."/>
        </authorList>
    </citation>
    <scope>NUCLEOTIDE SEQUENCE</scope>
</reference>
<dbReference type="InterPro" id="IPR001245">
    <property type="entry name" value="Ser-Thr/Tyr_kinase_cat_dom"/>
</dbReference>
<dbReference type="PANTHER" id="PTHR45631:SF212">
    <property type="entry name" value="PROTEIN KINASE DOMAIN-CONTAINING PROTEIN"/>
    <property type="match status" value="1"/>
</dbReference>
<dbReference type="Gene3D" id="1.10.510.10">
    <property type="entry name" value="Transferase(Phosphotransferase) domain 1"/>
    <property type="match status" value="1"/>
</dbReference>
<evidence type="ECO:0000256" key="12">
    <source>
        <dbReference type="PROSITE-ProRule" id="PRU10141"/>
    </source>
</evidence>
<dbReference type="InterPro" id="IPR008271">
    <property type="entry name" value="Ser/Thr_kinase_AS"/>
</dbReference>
<keyword evidence="11" id="KW-0675">Receptor</keyword>
<evidence type="ECO:0000313" key="15">
    <source>
        <dbReference type="EMBL" id="SPC74440.1"/>
    </source>
</evidence>
<keyword evidence="5" id="KW-0812">Transmembrane</keyword>
<keyword evidence="9" id="KW-1133">Transmembrane helix</keyword>
<dbReference type="PANTHER" id="PTHR45631">
    <property type="entry name" value="OS07G0107800 PROTEIN-RELATED"/>
    <property type="match status" value="1"/>
</dbReference>
<dbReference type="AlphaFoldDB" id="A0A2N9EI32"/>
<keyword evidence="6 12" id="KW-0547">Nucleotide-binding</keyword>
<dbReference type="SUPFAM" id="SSF56112">
    <property type="entry name" value="Protein kinase-like (PK-like)"/>
    <property type="match status" value="1"/>
</dbReference>
<organism evidence="16">
    <name type="scientific">Fagus sylvatica</name>
    <name type="common">Beechnut</name>
    <dbReference type="NCBI Taxonomy" id="28930"/>
    <lineage>
        <taxon>Eukaryota</taxon>
        <taxon>Viridiplantae</taxon>
        <taxon>Streptophyta</taxon>
        <taxon>Embryophyta</taxon>
        <taxon>Tracheophyta</taxon>
        <taxon>Spermatophyta</taxon>
        <taxon>Magnoliopsida</taxon>
        <taxon>eudicotyledons</taxon>
        <taxon>Gunneridae</taxon>
        <taxon>Pentapetalae</taxon>
        <taxon>rosids</taxon>
        <taxon>fabids</taxon>
        <taxon>Fagales</taxon>
        <taxon>Fagaceae</taxon>
        <taxon>Fagus</taxon>
    </lineage>
</organism>
<dbReference type="PROSITE" id="PS50011">
    <property type="entry name" value="PROTEIN_KINASE_DOM"/>
    <property type="match status" value="1"/>
</dbReference>
<evidence type="ECO:0000256" key="6">
    <source>
        <dbReference type="ARBA" id="ARBA00022741"/>
    </source>
</evidence>
<accession>A0A2N9EI32</accession>
<dbReference type="InterPro" id="IPR000719">
    <property type="entry name" value="Prot_kinase_dom"/>
</dbReference>
<sequence>MVSESNIKLKNRQYSYSEVMRITNNFRTIIGEGGFGKVYLGILEDETQVAVKLLSPSSKQGYKEFRAEAQLLMIVHHKNLVFLVGYCDEGENKALIYEYMANGNLQQHLSVTNTNVLNWNQRLQIAVDAAHGLEYLHNGCKPPIIHRDLKTSNILLNENMQAKIADFGLSRAFATEHDSHVSTCPAGTLGYLDPASQATGNLNKKSDVYSFGIVLFELITGRPAIMRGRENNTHILDWVYPIIESGDIRNIVDPRLQEQFYINSAWKAVEIAMSCIPAAAIQRSDMSQVLVELKECLALEMAHGRSHRMTTEVNETTSSLPLIMTSMGLQSDIAALAR</sequence>
<feature type="domain" description="Protein kinase" evidence="14">
    <location>
        <begin position="24"/>
        <end position="297"/>
    </location>
</feature>